<dbReference type="AlphaFoldDB" id="A0A1F6Y4Q3"/>
<dbReference type="EMBL" id="MFVU01000027">
    <property type="protein sequence ID" value="OGJ01370.1"/>
    <property type="molecule type" value="Genomic_DNA"/>
</dbReference>
<evidence type="ECO:0000313" key="2">
    <source>
        <dbReference type="Proteomes" id="UP000178645"/>
    </source>
</evidence>
<proteinExistence type="predicted"/>
<dbReference type="Proteomes" id="UP000178645">
    <property type="component" value="Unassembled WGS sequence"/>
</dbReference>
<comment type="caution">
    <text evidence="1">The sequence shown here is derived from an EMBL/GenBank/DDBJ whole genome shotgun (WGS) entry which is preliminary data.</text>
</comment>
<evidence type="ECO:0000313" key="1">
    <source>
        <dbReference type="EMBL" id="OGJ01370.1"/>
    </source>
</evidence>
<gene>
    <name evidence="1" type="ORF">A3G53_02305</name>
</gene>
<accession>A0A1F6Y4Q3</accession>
<name>A0A1F6Y4Q3_9BACT</name>
<protein>
    <submittedName>
        <fullName evidence="1">Uncharacterized protein</fullName>
    </submittedName>
</protein>
<organism evidence="1 2">
    <name type="scientific">Candidatus Nomurabacteria bacterium RIFCSPLOWO2_12_FULL_44_11</name>
    <dbReference type="NCBI Taxonomy" id="1801796"/>
    <lineage>
        <taxon>Bacteria</taxon>
        <taxon>Candidatus Nomuraibacteriota</taxon>
    </lineage>
</organism>
<reference evidence="1 2" key="1">
    <citation type="journal article" date="2016" name="Nat. Commun.">
        <title>Thousands of microbial genomes shed light on interconnected biogeochemical processes in an aquifer system.</title>
        <authorList>
            <person name="Anantharaman K."/>
            <person name="Brown C.T."/>
            <person name="Hug L.A."/>
            <person name="Sharon I."/>
            <person name="Castelle C.J."/>
            <person name="Probst A.J."/>
            <person name="Thomas B.C."/>
            <person name="Singh A."/>
            <person name="Wilkins M.J."/>
            <person name="Karaoz U."/>
            <person name="Brodie E.L."/>
            <person name="Williams K.H."/>
            <person name="Hubbard S.S."/>
            <person name="Banfield J.F."/>
        </authorList>
    </citation>
    <scope>NUCLEOTIDE SEQUENCE [LARGE SCALE GENOMIC DNA]</scope>
</reference>
<sequence length="569" mass="67585">MKEETKKCVNCQKNFTIEEEDFNFYEKIKVPPPTWCPECRLIRRLAWRNEHSLFKRPNGTPGSTGTHISIYNPEEKITTYDKEFWWSDKWEPLDYGRDYDFSKPFFQQFKELLERVPHIAFFDSKSINARFCNFTVELKNCYLITAAWRCEDSMYGNRLYECKFTHDSYICFHTEYCYENVYCHGSNKLFFSRECDGCIDSYFLYDCRNCSDCLLCTNLRNKKYCIANIQYTREEYLKKKQELVLNTRDGIEEARKKFEEMYRNAFHKHLQLINTNNVVGDHVYNSRNSSHIFDFHDGAENSKFVHWGNDGLKDSYDVGPGCGDESELNYEGISTGVKNYKAILGTTIWYSQNVWYSSMVSNSHDCFGCVEMDKKQYCILNKQYTKEEYENLIPKIVQHMMDMPYVDKKGRKYGHGEFFPPEISPFAYNETVAQDYFPITKKEAEEKGFSWREYRGGEYQTTIKGKDLPQTIAEVTDSILNEVIECEITKKPFKILEQELSFYRRFDLPLPPIHPDERHNRRLKLRNPMILRKRMCFFGDKEVDTTYLPVEEGGPEKVVCTEHYNKEVY</sequence>